<dbReference type="OrthoDB" id="3394683at2"/>
<organism evidence="2 3">
    <name type="scientific">Paractinoplanes brasiliensis</name>
    <dbReference type="NCBI Taxonomy" id="52695"/>
    <lineage>
        <taxon>Bacteria</taxon>
        <taxon>Bacillati</taxon>
        <taxon>Actinomycetota</taxon>
        <taxon>Actinomycetes</taxon>
        <taxon>Micromonosporales</taxon>
        <taxon>Micromonosporaceae</taxon>
        <taxon>Paractinoplanes</taxon>
    </lineage>
</organism>
<evidence type="ECO:0000313" key="3">
    <source>
        <dbReference type="Proteomes" id="UP000294901"/>
    </source>
</evidence>
<sequence>MAASKAERETGEASEDPKPRATRLTVNLNPQASEQLERLSEETGLNKTDIVNRALIIYGEVQEETKPKGSKLLVQNAETVTVLKFI</sequence>
<keyword evidence="3" id="KW-1185">Reference proteome</keyword>
<dbReference type="AlphaFoldDB" id="A0A4R6JXW1"/>
<protein>
    <submittedName>
        <fullName evidence="2">Uncharacterized protein</fullName>
    </submittedName>
</protein>
<evidence type="ECO:0000256" key="1">
    <source>
        <dbReference type="SAM" id="MobiDB-lite"/>
    </source>
</evidence>
<evidence type="ECO:0000313" key="2">
    <source>
        <dbReference type="EMBL" id="TDO41654.1"/>
    </source>
</evidence>
<feature type="region of interest" description="Disordered" evidence="1">
    <location>
        <begin position="1"/>
        <end position="24"/>
    </location>
</feature>
<dbReference type="Proteomes" id="UP000294901">
    <property type="component" value="Unassembled WGS sequence"/>
</dbReference>
<feature type="compositionally biased region" description="Basic and acidic residues" evidence="1">
    <location>
        <begin position="1"/>
        <end position="19"/>
    </location>
</feature>
<gene>
    <name evidence="2" type="ORF">C8E87_5390</name>
</gene>
<dbReference type="EMBL" id="SNWR01000001">
    <property type="protein sequence ID" value="TDO41654.1"/>
    <property type="molecule type" value="Genomic_DNA"/>
</dbReference>
<comment type="caution">
    <text evidence="2">The sequence shown here is derived from an EMBL/GenBank/DDBJ whole genome shotgun (WGS) entry which is preliminary data.</text>
</comment>
<reference evidence="2 3" key="1">
    <citation type="submission" date="2019-03" db="EMBL/GenBank/DDBJ databases">
        <title>Sequencing the genomes of 1000 actinobacteria strains.</title>
        <authorList>
            <person name="Klenk H.-P."/>
        </authorList>
    </citation>
    <scope>NUCLEOTIDE SEQUENCE [LARGE SCALE GENOMIC DNA]</scope>
    <source>
        <strain evidence="2 3">DSM 43805</strain>
    </source>
</reference>
<dbReference type="RefSeq" id="WP_133875647.1">
    <property type="nucleotide sequence ID" value="NZ_BOMD01000024.1"/>
</dbReference>
<accession>A0A4R6JXW1</accession>
<name>A0A4R6JXW1_9ACTN</name>
<proteinExistence type="predicted"/>